<keyword evidence="1" id="KW-0677">Repeat</keyword>
<dbReference type="OrthoDB" id="9762443at2"/>
<dbReference type="AlphaFoldDB" id="A0A0A6US48"/>
<evidence type="ECO:0000313" key="4">
    <source>
        <dbReference type="EMBL" id="KHD78960.1"/>
    </source>
</evidence>
<organism evidence="4 5">
    <name type="scientific">Actinoplanes utahensis</name>
    <dbReference type="NCBI Taxonomy" id="1869"/>
    <lineage>
        <taxon>Bacteria</taxon>
        <taxon>Bacillati</taxon>
        <taxon>Actinomycetota</taxon>
        <taxon>Actinomycetes</taxon>
        <taxon>Micromonosporales</taxon>
        <taxon>Micromonosporaceae</taxon>
        <taxon>Actinoplanes</taxon>
    </lineage>
</organism>
<dbReference type="PANTHER" id="PTHR46388:SF2">
    <property type="entry name" value="NHL REPEAT-CONTAINING PROTEIN 2"/>
    <property type="match status" value="1"/>
</dbReference>
<dbReference type="InterPro" id="IPR011042">
    <property type="entry name" value="6-blade_b-propeller_TolB-like"/>
</dbReference>
<evidence type="ECO:0000256" key="3">
    <source>
        <dbReference type="SAM" id="Phobius"/>
    </source>
</evidence>
<dbReference type="Proteomes" id="UP000054537">
    <property type="component" value="Unassembled WGS sequence"/>
</dbReference>
<keyword evidence="3" id="KW-0812">Transmembrane</keyword>
<dbReference type="EMBL" id="JRTT01000002">
    <property type="protein sequence ID" value="KHD78960.1"/>
    <property type="molecule type" value="Genomic_DNA"/>
</dbReference>
<dbReference type="SUPFAM" id="SSF101898">
    <property type="entry name" value="NHL repeat"/>
    <property type="match status" value="1"/>
</dbReference>
<evidence type="ECO:0000256" key="2">
    <source>
        <dbReference type="PROSITE-ProRule" id="PRU00504"/>
    </source>
</evidence>
<accession>A0A0A6US48</accession>
<evidence type="ECO:0008006" key="6">
    <source>
        <dbReference type="Google" id="ProtNLM"/>
    </source>
</evidence>
<evidence type="ECO:0000256" key="1">
    <source>
        <dbReference type="ARBA" id="ARBA00022737"/>
    </source>
</evidence>
<dbReference type="RefSeq" id="WP_043522081.1">
    <property type="nucleotide sequence ID" value="NZ_BAABKU010000001.1"/>
</dbReference>
<dbReference type="PANTHER" id="PTHR46388">
    <property type="entry name" value="NHL REPEAT-CONTAINING PROTEIN 2"/>
    <property type="match status" value="1"/>
</dbReference>
<comment type="caution">
    <text evidence="4">The sequence shown here is derived from an EMBL/GenBank/DDBJ whole genome shotgun (WGS) entry which is preliminary data.</text>
</comment>
<dbReference type="STRING" id="1869.MB27_02430"/>
<keyword evidence="3" id="KW-0472">Membrane</keyword>
<feature type="transmembrane region" description="Helical" evidence="3">
    <location>
        <begin position="293"/>
        <end position="313"/>
    </location>
</feature>
<sequence>MNNPTGVAVRPDGTVYVSDSGNHLVRAVGTDGVIRTVAGTGRDGAGAPEPTSGTRATEVPLAFPNDLAVGRDGTVFIADGGTVRVYALKPDGTISVRADASTGNGILPSPMGAPSGLAVAADDTLYIADRTNFQVIALSPDGAVRLVAGGMGGAVSTAQGPATETPVGPVTGITIDAVGDLWLSSAGKLLRVSGTTLTPVAEDVGTATTVSAGTDGVYIVDQPKRVIRRLTPGHRVTVVTTFDDAQQPILWAAAASAPDGPIYVVDNAVNQVLAARAAPITDAGPEPDADRTWPYLAGGVVVLILAAVTAAWWMRRRQPPVRRESGTE</sequence>
<protein>
    <recommendedName>
        <fullName evidence="6">SMP-30/Gluconolactonase/LRE-like region domain-containing protein</fullName>
    </recommendedName>
</protein>
<keyword evidence="5" id="KW-1185">Reference proteome</keyword>
<reference evidence="4 5" key="1">
    <citation type="submission" date="2014-10" db="EMBL/GenBank/DDBJ databases">
        <title>Draft genome sequence of Actinoplanes utahensis NRRL 12052.</title>
        <authorList>
            <person name="Velasco-Bucheli B."/>
            <person name="del Cerro C."/>
            <person name="Hormigo D."/>
            <person name="Garcia J.L."/>
            <person name="Acebal C."/>
            <person name="Arroyo M."/>
            <person name="de la Mata I."/>
        </authorList>
    </citation>
    <scope>NUCLEOTIDE SEQUENCE [LARGE SCALE GENOMIC DNA]</scope>
    <source>
        <strain evidence="4 5">NRRL 12052</strain>
    </source>
</reference>
<dbReference type="PROSITE" id="PS51125">
    <property type="entry name" value="NHL"/>
    <property type="match status" value="1"/>
</dbReference>
<dbReference type="eggNOG" id="COG3391">
    <property type="taxonomic scope" value="Bacteria"/>
</dbReference>
<feature type="repeat" description="NHL" evidence="2">
    <location>
        <begin position="1"/>
        <end position="31"/>
    </location>
</feature>
<gene>
    <name evidence="4" type="ORF">MB27_02430</name>
</gene>
<dbReference type="Gene3D" id="2.120.10.30">
    <property type="entry name" value="TolB, C-terminal domain"/>
    <property type="match status" value="2"/>
</dbReference>
<name>A0A0A6US48_ACTUT</name>
<dbReference type="SUPFAM" id="SSF63829">
    <property type="entry name" value="Calcium-dependent phosphotriesterase"/>
    <property type="match status" value="1"/>
</dbReference>
<evidence type="ECO:0000313" key="5">
    <source>
        <dbReference type="Proteomes" id="UP000054537"/>
    </source>
</evidence>
<proteinExistence type="predicted"/>
<dbReference type="Pfam" id="PF01436">
    <property type="entry name" value="NHL"/>
    <property type="match status" value="1"/>
</dbReference>
<dbReference type="InterPro" id="IPR001258">
    <property type="entry name" value="NHL_repeat"/>
</dbReference>
<keyword evidence="3" id="KW-1133">Transmembrane helix</keyword>